<accession>A0A2T4J7G9</accession>
<dbReference type="PANTHER" id="PTHR46193:SF18">
    <property type="entry name" value="HEXITOL PHOSPHATASE B"/>
    <property type="match status" value="1"/>
</dbReference>
<dbReference type="AlphaFoldDB" id="A0A2T4J7G9"/>
<dbReference type="InterPro" id="IPR036412">
    <property type="entry name" value="HAD-like_sf"/>
</dbReference>
<evidence type="ECO:0000256" key="3">
    <source>
        <dbReference type="ARBA" id="ARBA00022723"/>
    </source>
</evidence>
<name>A0A2T4J7G9_FUSBL</name>
<evidence type="ECO:0000256" key="1">
    <source>
        <dbReference type="ARBA" id="ARBA00001946"/>
    </source>
</evidence>
<comment type="cofactor">
    <cofactor evidence="1">
        <name>Mg(2+)</name>
        <dbReference type="ChEBI" id="CHEBI:18420"/>
    </cofactor>
</comment>
<keyword evidence="7" id="KW-1185">Reference proteome</keyword>
<keyword evidence="5" id="KW-0119">Carbohydrate metabolism</keyword>
<dbReference type="Gene3D" id="3.40.50.1000">
    <property type="entry name" value="HAD superfamily/HAD-like"/>
    <property type="match status" value="1"/>
</dbReference>
<reference evidence="6 7" key="1">
    <citation type="submission" date="2018-03" db="EMBL/GenBank/DDBJ databases">
        <title>Rhodobacter blasticus.</title>
        <authorList>
            <person name="Meyer T.E."/>
            <person name="Miller S."/>
            <person name="Lodha T."/>
            <person name="Gandham S."/>
            <person name="Chintalapati S."/>
            <person name="Chintalapati V.R."/>
        </authorList>
    </citation>
    <scope>NUCLEOTIDE SEQUENCE [LARGE SCALE GENOMIC DNA]</scope>
    <source>
        <strain evidence="6 7">DSM 2131</strain>
    </source>
</reference>
<evidence type="ECO:0000313" key="7">
    <source>
        <dbReference type="Proteomes" id="UP000241362"/>
    </source>
</evidence>
<evidence type="ECO:0008006" key="8">
    <source>
        <dbReference type="Google" id="ProtNLM"/>
    </source>
</evidence>
<evidence type="ECO:0000256" key="5">
    <source>
        <dbReference type="ARBA" id="ARBA00023277"/>
    </source>
</evidence>
<dbReference type="SFLD" id="SFLDG01129">
    <property type="entry name" value="C1.5:_HAD__Beta-PGM__Phosphata"/>
    <property type="match status" value="1"/>
</dbReference>
<keyword evidence="3" id="KW-0479">Metal-binding</keyword>
<comment type="caution">
    <text evidence="6">The sequence shown here is derived from an EMBL/GenBank/DDBJ whole genome shotgun (WGS) entry which is preliminary data.</text>
</comment>
<dbReference type="Proteomes" id="UP000241362">
    <property type="component" value="Unassembled WGS sequence"/>
</dbReference>
<organism evidence="6 7">
    <name type="scientific">Fuscovulum blasticum DSM 2131</name>
    <dbReference type="NCBI Taxonomy" id="1188250"/>
    <lineage>
        <taxon>Bacteria</taxon>
        <taxon>Pseudomonadati</taxon>
        <taxon>Pseudomonadota</taxon>
        <taxon>Alphaproteobacteria</taxon>
        <taxon>Rhodobacterales</taxon>
        <taxon>Paracoccaceae</taxon>
        <taxon>Pseudogemmobacter</taxon>
    </lineage>
</organism>
<proteinExistence type="inferred from homology"/>
<dbReference type="GO" id="GO:0046872">
    <property type="term" value="F:metal ion binding"/>
    <property type="evidence" value="ECO:0007669"/>
    <property type="project" value="UniProtKB-KW"/>
</dbReference>
<evidence type="ECO:0000256" key="4">
    <source>
        <dbReference type="ARBA" id="ARBA00022842"/>
    </source>
</evidence>
<dbReference type="NCBIfam" id="TIGR01509">
    <property type="entry name" value="HAD-SF-IA-v3"/>
    <property type="match status" value="1"/>
</dbReference>
<sequence length="221" mass="23380">MDPVNLLHFRAAIFDLDGTLVLSEPAWEEAKRRALAEVGVSLPQATYDAYVGRGLRGFLTEALGEDAPDSLRQSVAARIGAEADRLLPQMHAPLPGAARAVQHLADSGLIIAVCSSSPRRHIQAALDQLALTDRISVIVSGADLPRGKPDPLPYLETLRLLDLTADAAFAVEDALPGARSAHAAGLSVVGIGAESLKPDFAAFCRQRVADYDDFLALAAPN</sequence>
<dbReference type="PROSITE" id="PS01228">
    <property type="entry name" value="COF_1"/>
    <property type="match status" value="1"/>
</dbReference>
<protein>
    <recommendedName>
        <fullName evidence="8">HAD family phosphatase</fullName>
    </recommendedName>
</protein>
<dbReference type="Pfam" id="PF00702">
    <property type="entry name" value="Hydrolase"/>
    <property type="match status" value="1"/>
</dbReference>
<dbReference type="GO" id="GO:0003824">
    <property type="term" value="F:catalytic activity"/>
    <property type="evidence" value="ECO:0007669"/>
    <property type="project" value="UniProtKB-ARBA"/>
</dbReference>
<dbReference type="CDD" id="cd07505">
    <property type="entry name" value="HAD_BPGM-like"/>
    <property type="match status" value="1"/>
</dbReference>
<evidence type="ECO:0000256" key="2">
    <source>
        <dbReference type="ARBA" id="ARBA00006171"/>
    </source>
</evidence>
<dbReference type="PRINTS" id="PR00413">
    <property type="entry name" value="HADHALOGNASE"/>
</dbReference>
<dbReference type="EMBL" id="PZKE01000011">
    <property type="protein sequence ID" value="PTE13798.1"/>
    <property type="molecule type" value="Genomic_DNA"/>
</dbReference>
<dbReference type="InterPro" id="IPR006439">
    <property type="entry name" value="HAD-SF_hydro_IA"/>
</dbReference>
<dbReference type="SUPFAM" id="SSF56784">
    <property type="entry name" value="HAD-like"/>
    <property type="match status" value="1"/>
</dbReference>
<dbReference type="InterPro" id="IPR051600">
    <property type="entry name" value="Beta-PGM-like"/>
</dbReference>
<comment type="similarity">
    <text evidence="2">Belongs to the HAD-like hydrolase superfamily. CbbY/CbbZ/Gph/YieH family.</text>
</comment>
<keyword evidence="4" id="KW-0460">Magnesium</keyword>
<dbReference type="Gene3D" id="1.10.150.240">
    <property type="entry name" value="Putative phosphatase, domain 2"/>
    <property type="match status" value="1"/>
</dbReference>
<dbReference type="PANTHER" id="PTHR46193">
    <property type="entry name" value="6-PHOSPHOGLUCONATE PHOSPHATASE"/>
    <property type="match status" value="1"/>
</dbReference>
<gene>
    <name evidence="6" type="ORF">C5F44_12160</name>
</gene>
<dbReference type="SFLD" id="SFLDS00003">
    <property type="entry name" value="Haloacid_Dehalogenase"/>
    <property type="match status" value="1"/>
</dbReference>
<evidence type="ECO:0000313" key="6">
    <source>
        <dbReference type="EMBL" id="PTE13798.1"/>
    </source>
</evidence>
<dbReference type="InterPro" id="IPR023198">
    <property type="entry name" value="PGP-like_dom2"/>
</dbReference>
<dbReference type="InterPro" id="IPR023214">
    <property type="entry name" value="HAD_sf"/>
</dbReference>